<gene>
    <name evidence="3" type="ORF">EP47_11560</name>
</gene>
<evidence type="ECO:0000259" key="2">
    <source>
        <dbReference type="PROSITE" id="PS50883"/>
    </source>
</evidence>
<dbReference type="InterPro" id="IPR035919">
    <property type="entry name" value="EAL_sf"/>
</dbReference>
<dbReference type="OrthoDB" id="675397at2"/>
<keyword evidence="1" id="KW-1133">Transmembrane helix</keyword>
<proteinExistence type="predicted"/>
<dbReference type="GO" id="GO:0071111">
    <property type="term" value="F:cyclic-guanylate-specific phosphodiesterase activity"/>
    <property type="evidence" value="ECO:0007669"/>
    <property type="project" value="InterPro"/>
</dbReference>
<dbReference type="SUPFAM" id="SSF141868">
    <property type="entry name" value="EAL domain-like"/>
    <property type="match status" value="1"/>
</dbReference>
<evidence type="ECO:0000256" key="1">
    <source>
        <dbReference type="SAM" id="Phobius"/>
    </source>
</evidence>
<dbReference type="InterPro" id="IPR001633">
    <property type="entry name" value="EAL_dom"/>
</dbReference>
<feature type="domain" description="EAL" evidence="2">
    <location>
        <begin position="280"/>
        <end position="534"/>
    </location>
</feature>
<feature type="transmembrane region" description="Helical" evidence="1">
    <location>
        <begin position="251"/>
        <end position="273"/>
    </location>
</feature>
<evidence type="ECO:0000313" key="3">
    <source>
        <dbReference type="EMBL" id="KGP64402.1"/>
    </source>
</evidence>
<accession>A0A0A2SUJ3</accession>
<keyword evidence="1" id="KW-0472">Membrane</keyword>
<keyword evidence="1" id="KW-0812">Transmembrane</keyword>
<sequence length="535" mass="61603">MSKRVHKLSLFIYKKFQSIWILLIIGVLIIAFYINWDLNKKRTYKDVKEVAISLSNKIDGFVEDLFQEIYALPVYGKSFIECKSDLHPFLEHIILNNPKISGVMISDNNQLFCSTLPNSKNLLPISATIPTRTRTILGPYSFSLFDQPIYLIQQKMGNYYISILIVASIIQNELKTGRDKASAIILYSDLEKKNILRMEHTDKNPNWVLSENSKIQTPNSSMGIFAIEQLQSINSISIIVFENSKTAFRNFLYSQTIIIVVILVCSFILYLLIKNIMTKHYSLQGMIKLAIKNKEFYPVYQPLFNYEKGRFSGVEILLRWENEDSQIIMPDFFIVEAEATGLIVPITLQIIEIAFKETKSLLEHYSDFHLAFNISALHFLAPTFFNHFNQLVEKYHIAPNQIILEITERELLDQNDTIFINKMQELRQAEFSLAVDDYGTGHASISYLQHFPFNYLKIDKLFVQAIGSNAITESLNDAIIRMAKGLNLIIIAEGVETKEQAAYLIHNGVYLQQGWYYSKALSIEELFTLLKGEKT</sequence>
<reference evidence="3 4" key="1">
    <citation type="submission" date="2014-05" db="EMBL/GenBank/DDBJ databases">
        <authorList>
            <person name="Rizzardi K."/>
            <person name="Winiecka-Krusnell J."/>
            <person name="Ramliden M."/>
            <person name="Alm E."/>
            <person name="Andersson S."/>
            <person name="Byfors S."/>
        </authorList>
    </citation>
    <scope>NUCLEOTIDE SEQUENCE [LARGE SCALE GENOMIC DNA]</scope>
    <source>
        <strain evidence="3 4">LEGN</strain>
    </source>
</reference>
<dbReference type="PROSITE" id="PS50883">
    <property type="entry name" value="EAL"/>
    <property type="match status" value="1"/>
</dbReference>
<keyword evidence="4" id="KW-1185">Reference proteome</keyword>
<organism evidence="3 4">
    <name type="scientific">Legionella norrlandica</name>
    <dbReference type="NCBI Taxonomy" id="1498499"/>
    <lineage>
        <taxon>Bacteria</taxon>
        <taxon>Pseudomonadati</taxon>
        <taxon>Pseudomonadota</taxon>
        <taxon>Gammaproteobacteria</taxon>
        <taxon>Legionellales</taxon>
        <taxon>Legionellaceae</taxon>
        <taxon>Legionella</taxon>
    </lineage>
</organism>
<dbReference type="CDD" id="cd01948">
    <property type="entry name" value="EAL"/>
    <property type="match status" value="1"/>
</dbReference>
<dbReference type="STRING" id="1498499.EP47_11560"/>
<comment type="caution">
    <text evidence="3">The sequence shown here is derived from an EMBL/GenBank/DDBJ whole genome shotgun (WGS) entry which is preliminary data.</text>
</comment>
<dbReference type="AlphaFoldDB" id="A0A0A2SUJ3"/>
<dbReference type="Proteomes" id="UP000054422">
    <property type="component" value="Unassembled WGS sequence"/>
</dbReference>
<name>A0A0A2SUJ3_9GAMM</name>
<dbReference type="Gene3D" id="3.20.20.450">
    <property type="entry name" value="EAL domain"/>
    <property type="match status" value="1"/>
</dbReference>
<dbReference type="EMBL" id="JNCF01000001">
    <property type="protein sequence ID" value="KGP64402.1"/>
    <property type="molecule type" value="Genomic_DNA"/>
</dbReference>
<evidence type="ECO:0000313" key="4">
    <source>
        <dbReference type="Proteomes" id="UP000054422"/>
    </source>
</evidence>
<dbReference type="PANTHER" id="PTHR33121:SF79">
    <property type="entry name" value="CYCLIC DI-GMP PHOSPHODIESTERASE PDED-RELATED"/>
    <property type="match status" value="1"/>
</dbReference>
<dbReference type="Pfam" id="PF00563">
    <property type="entry name" value="EAL"/>
    <property type="match status" value="1"/>
</dbReference>
<dbReference type="RefSeq" id="WP_035886162.1">
    <property type="nucleotide sequence ID" value="NZ_JNCF01000001.1"/>
</dbReference>
<protein>
    <submittedName>
        <fullName evidence="3">Diguanylate phosphodiesterase</fullName>
    </submittedName>
</protein>
<feature type="transmembrane region" description="Helical" evidence="1">
    <location>
        <begin position="20"/>
        <end position="36"/>
    </location>
</feature>
<dbReference type="InterPro" id="IPR050706">
    <property type="entry name" value="Cyclic-di-GMP_PDE-like"/>
</dbReference>
<dbReference type="PANTHER" id="PTHR33121">
    <property type="entry name" value="CYCLIC DI-GMP PHOSPHODIESTERASE PDEF"/>
    <property type="match status" value="1"/>
</dbReference>
<dbReference type="SMART" id="SM00052">
    <property type="entry name" value="EAL"/>
    <property type="match status" value="1"/>
</dbReference>